<organism evidence="1 2">
    <name type="scientific">Laceyella sediminis</name>
    <dbReference type="NCBI Taxonomy" id="573074"/>
    <lineage>
        <taxon>Bacteria</taxon>
        <taxon>Bacillati</taxon>
        <taxon>Bacillota</taxon>
        <taxon>Bacilli</taxon>
        <taxon>Bacillales</taxon>
        <taxon>Thermoactinomycetaceae</taxon>
        <taxon>Laceyella</taxon>
    </lineage>
</organism>
<gene>
    <name evidence="1" type="ORF">CLV36_106154</name>
</gene>
<dbReference type="RefSeq" id="WP_106342461.1">
    <property type="nucleotide sequence ID" value="NZ_PVTZ01000006.1"/>
</dbReference>
<accession>A0ABX5ENZ9</accession>
<comment type="caution">
    <text evidence="1">The sequence shown here is derived from an EMBL/GenBank/DDBJ whole genome shotgun (WGS) entry which is preliminary data.</text>
</comment>
<proteinExistence type="predicted"/>
<evidence type="ECO:0000313" key="1">
    <source>
        <dbReference type="EMBL" id="PRZ14391.1"/>
    </source>
</evidence>
<dbReference type="InterPro" id="IPR054055">
    <property type="entry name" value="YpzH"/>
</dbReference>
<keyword evidence="2" id="KW-1185">Reference proteome</keyword>
<evidence type="ECO:0000313" key="2">
    <source>
        <dbReference type="Proteomes" id="UP000238836"/>
    </source>
</evidence>
<sequence>MSKGKILAVITTQPDKVAGGAPIFAADSLEELEKKAFLLEKILDAMVHEIDQDTKIIVKH</sequence>
<protein>
    <submittedName>
        <fullName evidence="1">Uncharacterized protein</fullName>
    </submittedName>
</protein>
<dbReference type="Pfam" id="PF21835">
    <property type="entry name" value="YIEGIA_cap"/>
    <property type="match status" value="1"/>
</dbReference>
<dbReference type="Proteomes" id="UP000238836">
    <property type="component" value="Unassembled WGS sequence"/>
</dbReference>
<dbReference type="EMBL" id="PVTZ01000006">
    <property type="protein sequence ID" value="PRZ14391.1"/>
    <property type="molecule type" value="Genomic_DNA"/>
</dbReference>
<reference evidence="1 2" key="1">
    <citation type="submission" date="2018-03" db="EMBL/GenBank/DDBJ databases">
        <title>Genomic Encyclopedia of Archaeal and Bacterial Type Strains, Phase II (KMG-II): from individual species to whole genera.</title>
        <authorList>
            <person name="Goeker M."/>
        </authorList>
    </citation>
    <scope>NUCLEOTIDE SEQUENCE [LARGE SCALE GENOMIC DNA]</scope>
    <source>
        <strain evidence="1 2">RHA1</strain>
    </source>
</reference>
<name>A0ABX5ENZ9_9BACL</name>